<evidence type="ECO:0000256" key="5">
    <source>
        <dbReference type="ARBA" id="ARBA00023279"/>
    </source>
</evidence>
<reference evidence="11 12" key="1">
    <citation type="submission" date="2024-01" db="EMBL/GenBank/DDBJ databases">
        <title>The complete chloroplast genome sequence of Lithospermum erythrorhizon: insights into the phylogenetic relationship among Boraginaceae species and the maternal lineages of purple gromwells.</title>
        <authorList>
            <person name="Okada T."/>
            <person name="Watanabe K."/>
        </authorList>
    </citation>
    <scope>NUCLEOTIDE SEQUENCE [LARGE SCALE GENOMIC DNA]</scope>
</reference>
<keyword evidence="4" id="KW-0732">Signal</keyword>
<dbReference type="EMBL" id="BAABME010000227">
    <property type="protein sequence ID" value="GAA0140879.1"/>
    <property type="molecule type" value="Genomic_DNA"/>
</dbReference>
<dbReference type="Pfam" id="PF05617">
    <property type="entry name" value="Prolamin_like"/>
    <property type="match status" value="1"/>
</dbReference>
<evidence type="ECO:0000313" key="12">
    <source>
        <dbReference type="Proteomes" id="UP001454036"/>
    </source>
</evidence>
<comment type="subcellular location">
    <subcellularLocation>
        <location evidence="1">Cytoplasmic vesicle</location>
    </subcellularLocation>
    <subcellularLocation>
        <location evidence="2">Secreted</location>
    </subcellularLocation>
</comment>
<keyword evidence="12" id="KW-1185">Reference proteome</keyword>
<accession>A0AAV3NND0</accession>
<dbReference type="Proteomes" id="UP001454036">
    <property type="component" value="Unassembled WGS sequence"/>
</dbReference>
<dbReference type="GO" id="GO:0009567">
    <property type="term" value="P:double fertilization forming a zygote and endosperm"/>
    <property type="evidence" value="ECO:0007669"/>
    <property type="project" value="InterPro"/>
</dbReference>
<dbReference type="InterPro" id="IPR008502">
    <property type="entry name" value="Prolamin-like"/>
</dbReference>
<evidence type="ECO:0000256" key="6">
    <source>
        <dbReference type="ARBA" id="ARBA00023329"/>
    </source>
</evidence>
<dbReference type="GO" id="GO:0005576">
    <property type="term" value="C:extracellular region"/>
    <property type="evidence" value="ECO:0007669"/>
    <property type="project" value="UniProtKB-SubCell"/>
</dbReference>
<comment type="function">
    <text evidence="7">Involved in the regulation of gamete interactions during the double fertilization and to prevent multiple-pollen tube attraction; mediates the redistribution of the gamete fusogen HAP2/GCS1 to the cell surface after secretion upon sperm arrival.</text>
</comment>
<protein>
    <recommendedName>
        <fullName evidence="10">Prolamin-like domain-containing protein</fullName>
    </recommendedName>
</protein>
<evidence type="ECO:0000256" key="4">
    <source>
        <dbReference type="ARBA" id="ARBA00022729"/>
    </source>
</evidence>
<sequence>MTSNPRTDSEPESTTYNPRADSLNTKLPLVLIMSCLVAALIEAGEVSQVRPGENLGTRLEGEGGGGMTLCWNALMELKSCTNEIILFFLNGESYMGMDCCKAIRIMTYECWPSMLTSLGYTSEEGDILLDYCGGTKTSPQSAPTFAGKV</sequence>
<evidence type="ECO:0000256" key="8">
    <source>
        <dbReference type="ARBA" id="ARBA00034484"/>
    </source>
</evidence>
<evidence type="ECO:0000256" key="9">
    <source>
        <dbReference type="SAM" id="MobiDB-lite"/>
    </source>
</evidence>
<proteinExistence type="inferred from homology"/>
<comment type="similarity">
    <text evidence="8">Belongs to the plant egg cell-secreted peptide family.</text>
</comment>
<comment type="caution">
    <text evidence="11">The sequence shown here is derived from an EMBL/GenBank/DDBJ whole genome shotgun (WGS) entry which is preliminary data.</text>
</comment>
<evidence type="ECO:0000313" key="11">
    <source>
        <dbReference type="EMBL" id="GAA0140879.1"/>
    </source>
</evidence>
<keyword evidence="3" id="KW-0964">Secreted</keyword>
<keyword evidence="5" id="KW-0278">Fertilization</keyword>
<dbReference type="GO" id="GO:0031410">
    <property type="term" value="C:cytoplasmic vesicle"/>
    <property type="evidence" value="ECO:0007669"/>
    <property type="project" value="UniProtKB-SubCell"/>
</dbReference>
<dbReference type="PANTHER" id="PTHR35293">
    <property type="entry name" value="EGG CELL-SECRETED PROTEIN 1.5"/>
    <property type="match status" value="1"/>
</dbReference>
<dbReference type="GO" id="GO:2000008">
    <property type="term" value="P:regulation of protein localization to cell surface"/>
    <property type="evidence" value="ECO:0007669"/>
    <property type="project" value="UniProtKB-ARBA"/>
</dbReference>
<evidence type="ECO:0000259" key="10">
    <source>
        <dbReference type="Pfam" id="PF05617"/>
    </source>
</evidence>
<dbReference type="GO" id="GO:0080155">
    <property type="term" value="P:regulation of double fertilization forming a zygote and endosperm"/>
    <property type="evidence" value="ECO:0007669"/>
    <property type="project" value="UniProtKB-ARBA"/>
</dbReference>
<feature type="domain" description="Prolamin-like" evidence="10">
    <location>
        <begin position="70"/>
        <end position="132"/>
    </location>
</feature>
<dbReference type="InterPro" id="IPR044711">
    <property type="entry name" value="EC11-15"/>
</dbReference>
<keyword evidence="6" id="KW-0968">Cytoplasmic vesicle</keyword>
<evidence type="ECO:0000256" key="1">
    <source>
        <dbReference type="ARBA" id="ARBA00004541"/>
    </source>
</evidence>
<evidence type="ECO:0000256" key="2">
    <source>
        <dbReference type="ARBA" id="ARBA00004613"/>
    </source>
</evidence>
<evidence type="ECO:0000256" key="3">
    <source>
        <dbReference type="ARBA" id="ARBA00022525"/>
    </source>
</evidence>
<gene>
    <name evidence="11" type="ORF">LIER_02149</name>
</gene>
<dbReference type="PANTHER" id="PTHR35293:SF9">
    <property type="entry name" value="EGG CELL-SECRETED PROTEIN 1.4-LIKE"/>
    <property type="match status" value="1"/>
</dbReference>
<organism evidence="11 12">
    <name type="scientific">Lithospermum erythrorhizon</name>
    <name type="common">Purple gromwell</name>
    <name type="synonym">Lithospermum officinale var. erythrorhizon</name>
    <dbReference type="NCBI Taxonomy" id="34254"/>
    <lineage>
        <taxon>Eukaryota</taxon>
        <taxon>Viridiplantae</taxon>
        <taxon>Streptophyta</taxon>
        <taxon>Embryophyta</taxon>
        <taxon>Tracheophyta</taxon>
        <taxon>Spermatophyta</taxon>
        <taxon>Magnoliopsida</taxon>
        <taxon>eudicotyledons</taxon>
        <taxon>Gunneridae</taxon>
        <taxon>Pentapetalae</taxon>
        <taxon>asterids</taxon>
        <taxon>lamiids</taxon>
        <taxon>Boraginales</taxon>
        <taxon>Boraginaceae</taxon>
        <taxon>Boraginoideae</taxon>
        <taxon>Lithospermeae</taxon>
        <taxon>Lithospermum</taxon>
    </lineage>
</organism>
<name>A0AAV3NND0_LITER</name>
<feature type="region of interest" description="Disordered" evidence="9">
    <location>
        <begin position="1"/>
        <end position="20"/>
    </location>
</feature>
<evidence type="ECO:0000256" key="7">
    <source>
        <dbReference type="ARBA" id="ARBA00034457"/>
    </source>
</evidence>
<dbReference type="AlphaFoldDB" id="A0AAV3NND0"/>